<dbReference type="GO" id="GO:0006749">
    <property type="term" value="P:glutathione metabolic process"/>
    <property type="evidence" value="ECO:0007669"/>
    <property type="project" value="TreeGrafter"/>
</dbReference>
<dbReference type="FunFam" id="1.20.1050.10:FF:000007">
    <property type="entry name" value="Glutathione S-transferase 1-1"/>
    <property type="match status" value="1"/>
</dbReference>
<dbReference type="SUPFAM" id="SSF52833">
    <property type="entry name" value="Thioredoxin-like"/>
    <property type="match status" value="1"/>
</dbReference>
<dbReference type="PROSITE" id="PS50404">
    <property type="entry name" value="GST_NTER"/>
    <property type="match status" value="1"/>
</dbReference>
<dbReference type="CDD" id="cd00570">
    <property type="entry name" value="GST_N_family"/>
    <property type="match status" value="1"/>
</dbReference>
<evidence type="ECO:0000313" key="4">
    <source>
        <dbReference type="Proteomes" id="UP000617340"/>
    </source>
</evidence>
<keyword evidence="4" id="KW-1185">Reference proteome</keyword>
<dbReference type="FunFam" id="3.40.30.10:FF:000295">
    <property type="entry name" value="Glutathione S-transferase unclassified 1"/>
    <property type="match status" value="1"/>
</dbReference>
<proteinExistence type="predicted"/>
<dbReference type="AlphaFoldDB" id="A0A834J0R0"/>
<dbReference type="Gene3D" id="1.20.1050.10">
    <property type="match status" value="1"/>
</dbReference>
<reference evidence="3" key="1">
    <citation type="journal article" date="2020" name="G3 (Bethesda)">
        <title>High-Quality Assemblies for Three Invasive Social Wasps from the &lt;i&gt;Vespula&lt;/i&gt; Genus.</title>
        <authorList>
            <person name="Harrop T.W.R."/>
            <person name="Guhlin J."/>
            <person name="McLaughlin G.M."/>
            <person name="Permina E."/>
            <person name="Stockwell P."/>
            <person name="Gilligan J."/>
            <person name="Le Lec M.F."/>
            <person name="Gruber M.A.M."/>
            <person name="Quinn O."/>
            <person name="Lovegrove M."/>
            <person name="Duncan E.J."/>
            <person name="Remnant E.J."/>
            <person name="Van Eeckhoven J."/>
            <person name="Graham B."/>
            <person name="Knapp R.A."/>
            <person name="Langford K.W."/>
            <person name="Kronenberg Z."/>
            <person name="Press M.O."/>
            <person name="Eacker S.M."/>
            <person name="Wilson-Rankin E.E."/>
            <person name="Purcell J."/>
            <person name="Lester P.J."/>
            <person name="Dearden P.K."/>
        </authorList>
    </citation>
    <scope>NUCLEOTIDE SEQUENCE</scope>
    <source>
        <strain evidence="3">Linc-1</strain>
    </source>
</reference>
<dbReference type="Pfam" id="PF00043">
    <property type="entry name" value="GST_C"/>
    <property type="match status" value="1"/>
</dbReference>
<dbReference type="CDD" id="cd03177">
    <property type="entry name" value="GST_C_Delta_Epsilon"/>
    <property type="match status" value="1"/>
</dbReference>
<dbReference type="GO" id="GO:0004364">
    <property type="term" value="F:glutathione transferase activity"/>
    <property type="evidence" value="ECO:0007669"/>
    <property type="project" value="TreeGrafter"/>
</dbReference>
<sequence>MKLYSVSDGPPSLACRQALKVLKINYELIDIDFGKGEHMTKEYEKLNPQKEIPVLVDDDFVMGESNAILQYLGDKYDVSGSLYPKDPRERAIVNHRLCFNLAYYYRNISEYVMAPIFFDYQRTPLGLKKVKMALDIFNTYLQRENTIYAAGNHLTIADFPLITSTMCLEAISFKLDQWPYVEKWYSHFKQSYPDLWKIAEGGMKEISYFEKNPPDLSNMDHPIHPVRKIVKYIESTVFANIKRGDRIRICELHQCYNNTSSQKDKQTPTCDQRWLLVTMAVEVEVEVEVEIVVGIGKQRRDWDSEDGVELGHWEKGLSIAMQARDPIASQPVLPLLARSAPNCCSSLLMIIKCIPHNCFIIKNVIVCIPKESCYVIGPVVWEHHEKEADSNEDHSGQLHAHEVRSIKNDIQSYMQSFQRGDY</sequence>
<evidence type="ECO:0000259" key="2">
    <source>
        <dbReference type="PROSITE" id="PS50405"/>
    </source>
</evidence>
<dbReference type="PROSITE" id="PS50405">
    <property type="entry name" value="GST_CTER"/>
    <property type="match status" value="1"/>
</dbReference>
<dbReference type="InterPro" id="IPR004046">
    <property type="entry name" value="GST_C"/>
</dbReference>
<dbReference type="SFLD" id="SFLDG00358">
    <property type="entry name" value="Main_(cytGST)"/>
    <property type="match status" value="1"/>
</dbReference>
<dbReference type="InterPro" id="IPR040079">
    <property type="entry name" value="Glutathione_S-Trfase"/>
</dbReference>
<evidence type="ECO:0000259" key="1">
    <source>
        <dbReference type="PROSITE" id="PS50404"/>
    </source>
</evidence>
<dbReference type="EMBL" id="JACSDZ010000024">
    <property type="protein sequence ID" value="KAF7379793.1"/>
    <property type="molecule type" value="Genomic_DNA"/>
</dbReference>
<dbReference type="PANTHER" id="PTHR43969:SF7">
    <property type="entry name" value="GST-CONTAINING FLYWCH ZINC-FINGER PROTEIN"/>
    <property type="match status" value="1"/>
</dbReference>
<dbReference type="SFLD" id="SFLDS00019">
    <property type="entry name" value="Glutathione_Transferase_(cytos"/>
    <property type="match status" value="1"/>
</dbReference>
<dbReference type="PANTHER" id="PTHR43969">
    <property type="entry name" value="GLUTATHIONE S TRANSFERASE D10, ISOFORM A-RELATED"/>
    <property type="match status" value="1"/>
</dbReference>
<dbReference type="Proteomes" id="UP000617340">
    <property type="component" value="Unassembled WGS sequence"/>
</dbReference>
<comment type="caution">
    <text evidence="3">The sequence shown here is derived from an EMBL/GenBank/DDBJ whole genome shotgun (WGS) entry which is preliminary data.</text>
</comment>
<dbReference type="Gene3D" id="3.40.30.10">
    <property type="entry name" value="Glutaredoxin"/>
    <property type="match status" value="1"/>
</dbReference>
<name>A0A834J0R0_VESGE</name>
<dbReference type="InterPro" id="IPR010987">
    <property type="entry name" value="Glutathione-S-Trfase_C-like"/>
</dbReference>
<evidence type="ECO:0000313" key="3">
    <source>
        <dbReference type="EMBL" id="KAF7379793.1"/>
    </source>
</evidence>
<dbReference type="InterPro" id="IPR036282">
    <property type="entry name" value="Glutathione-S-Trfase_C_sf"/>
</dbReference>
<accession>A0A834J0R0</accession>
<gene>
    <name evidence="3" type="ORF">HZH68_016741</name>
</gene>
<dbReference type="SUPFAM" id="SSF47616">
    <property type="entry name" value="GST C-terminal domain-like"/>
    <property type="match status" value="1"/>
</dbReference>
<feature type="domain" description="GST N-terminal" evidence="1">
    <location>
        <begin position="1"/>
        <end position="80"/>
    </location>
</feature>
<organism evidence="3 4">
    <name type="scientific">Vespula germanica</name>
    <name type="common">German yellow jacket</name>
    <name type="synonym">Paravespula germanica</name>
    <dbReference type="NCBI Taxonomy" id="30212"/>
    <lineage>
        <taxon>Eukaryota</taxon>
        <taxon>Metazoa</taxon>
        <taxon>Ecdysozoa</taxon>
        <taxon>Arthropoda</taxon>
        <taxon>Hexapoda</taxon>
        <taxon>Insecta</taxon>
        <taxon>Pterygota</taxon>
        <taxon>Neoptera</taxon>
        <taxon>Endopterygota</taxon>
        <taxon>Hymenoptera</taxon>
        <taxon>Apocrita</taxon>
        <taxon>Aculeata</taxon>
        <taxon>Vespoidea</taxon>
        <taxon>Vespidae</taxon>
        <taxon>Vespinae</taxon>
        <taxon>Vespula</taxon>
    </lineage>
</organism>
<protein>
    <recommendedName>
        <fullName evidence="5">Glutathione S-transferase 1</fullName>
    </recommendedName>
</protein>
<dbReference type="Pfam" id="PF02798">
    <property type="entry name" value="GST_N"/>
    <property type="match status" value="1"/>
</dbReference>
<dbReference type="InterPro" id="IPR036249">
    <property type="entry name" value="Thioredoxin-like_sf"/>
</dbReference>
<feature type="domain" description="GST C-terminal" evidence="2">
    <location>
        <begin position="86"/>
        <end position="215"/>
    </location>
</feature>
<dbReference type="PROSITE" id="PS51354">
    <property type="entry name" value="GLUTAREDOXIN_2"/>
    <property type="match status" value="1"/>
</dbReference>
<evidence type="ECO:0008006" key="5">
    <source>
        <dbReference type="Google" id="ProtNLM"/>
    </source>
</evidence>
<dbReference type="InterPro" id="IPR004045">
    <property type="entry name" value="Glutathione_S-Trfase_N"/>
</dbReference>